<name>A0AAV1LQZ2_9NEOP</name>
<dbReference type="InterPro" id="IPR027806">
    <property type="entry name" value="HARBI1_dom"/>
</dbReference>
<evidence type="ECO:0000256" key="7">
    <source>
        <dbReference type="ARBA" id="ARBA00023242"/>
    </source>
</evidence>
<keyword evidence="7" id="KW-0539">Nucleus</keyword>
<protein>
    <recommendedName>
        <fullName evidence="8">DDE Tnp4 domain-containing protein</fullName>
    </recommendedName>
</protein>
<proteinExistence type="inferred from homology"/>
<evidence type="ECO:0000313" key="10">
    <source>
        <dbReference type="Proteomes" id="UP001314205"/>
    </source>
</evidence>
<reference evidence="9 10" key="1">
    <citation type="submission" date="2023-11" db="EMBL/GenBank/DDBJ databases">
        <authorList>
            <person name="Hedman E."/>
            <person name="Englund M."/>
            <person name="Stromberg M."/>
            <person name="Nyberg Akerstrom W."/>
            <person name="Nylinder S."/>
            <person name="Jareborg N."/>
            <person name="Kallberg Y."/>
            <person name="Kronander E."/>
        </authorList>
    </citation>
    <scope>NUCLEOTIDE SEQUENCE [LARGE SCALE GENOMIC DNA]</scope>
</reference>
<comment type="cofactor">
    <cofactor evidence="1">
        <name>a divalent metal cation</name>
        <dbReference type="ChEBI" id="CHEBI:60240"/>
    </cofactor>
</comment>
<accession>A0AAV1LQZ2</accession>
<dbReference type="GO" id="GO:0005634">
    <property type="term" value="C:nucleus"/>
    <property type="evidence" value="ECO:0007669"/>
    <property type="project" value="UniProtKB-SubCell"/>
</dbReference>
<comment type="subcellular location">
    <subcellularLocation>
        <location evidence="2">Nucleus</location>
    </subcellularLocation>
</comment>
<comment type="similarity">
    <text evidence="3">Belongs to the HARBI1 family.</text>
</comment>
<evidence type="ECO:0000256" key="5">
    <source>
        <dbReference type="ARBA" id="ARBA00022723"/>
    </source>
</evidence>
<evidence type="ECO:0000313" key="9">
    <source>
        <dbReference type="EMBL" id="CAK1596512.1"/>
    </source>
</evidence>
<evidence type="ECO:0000256" key="6">
    <source>
        <dbReference type="ARBA" id="ARBA00022801"/>
    </source>
</evidence>
<keyword evidence="10" id="KW-1185">Reference proteome</keyword>
<dbReference type="PANTHER" id="PTHR22930">
    <property type="match status" value="1"/>
</dbReference>
<keyword evidence="5" id="KW-0479">Metal-binding</keyword>
<dbReference type="GO" id="GO:0046872">
    <property type="term" value="F:metal ion binding"/>
    <property type="evidence" value="ECO:0007669"/>
    <property type="project" value="UniProtKB-KW"/>
</dbReference>
<evidence type="ECO:0000256" key="4">
    <source>
        <dbReference type="ARBA" id="ARBA00022722"/>
    </source>
</evidence>
<dbReference type="GO" id="GO:0004518">
    <property type="term" value="F:nuclease activity"/>
    <property type="evidence" value="ECO:0007669"/>
    <property type="project" value="UniProtKB-KW"/>
</dbReference>
<dbReference type="AlphaFoldDB" id="A0AAV1LQZ2"/>
<keyword evidence="6" id="KW-0378">Hydrolase</keyword>
<gene>
    <name evidence="9" type="ORF">PARMNEM_LOCUS15851</name>
</gene>
<evidence type="ECO:0000259" key="8">
    <source>
        <dbReference type="Pfam" id="PF13359"/>
    </source>
</evidence>
<comment type="caution">
    <text evidence="9">The sequence shown here is derived from an EMBL/GenBank/DDBJ whole genome shotgun (WGS) entry which is preliminary data.</text>
</comment>
<evidence type="ECO:0000256" key="2">
    <source>
        <dbReference type="ARBA" id="ARBA00004123"/>
    </source>
</evidence>
<evidence type="ECO:0000256" key="3">
    <source>
        <dbReference type="ARBA" id="ARBA00006958"/>
    </source>
</evidence>
<dbReference type="EMBL" id="CAVLGL010000093">
    <property type="protein sequence ID" value="CAK1596512.1"/>
    <property type="molecule type" value="Genomic_DNA"/>
</dbReference>
<organism evidence="9 10">
    <name type="scientific">Parnassius mnemosyne</name>
    <name type="common">clouded apollo</name>
    <dbReference type="NCBI Taxonomy" id="213953"/>
    <lineage>
        <taxon>Eukaryota</taxon>
        <taxon>Metazoa</taxon>
        <taxon>Ecdysozoa</taxon>
        <taxon>Arthropoda</taxon>
        <taxon>Hexapoda</taxon>
        <taxon>Insecta</taxon>
        <taxon>Pterygota</taxon>
        <taxon>Neoptera</taxon>
        <taxon>Endopterygota</taxon>
        <taxon>Lepidoptera</taxon>
        <taxon>Glossata</taxon>
        <taxon>Ditrysia</taxon>
        <taxon>Papilionoidea</taxon>
        <taxon>Papilionidae</taxon>
        <taxon>Parnassiinae</taxon>
        <taxon>Parnassini</taxon>
        <taxon>Parnassius</taxon>
        <taxon>Driopa</taxon>
    </lineage>
</organism>
<dbReference type="Proteomes" id="UP001314205">
    <property type="component" value="Unassembled WGS sequence"/>
</dbReference>
<dbReference type="PANTHER" id="PTHR22930:SF289">
    <property type="entry name" value="DDE TNP4 DOMAIN-CONTAINING PROTEIN-RELATED"/>
    <property type="match status" value="1"/>
</dbReference>
<dbReference type="GO" id="GO:0016787">
    <property type="term" value="F:hydrolase activity"/>
    <property type="evidence" value="ECO:0007669"/>
    <property type="project" value="UniProtKB-KW"/>
</dbReference>
<dbReference type="InterPro" id="IPR045249">
    <property type="entry name" value="HARBI1-like"/>
</dbReference>
<dbReference type="Pfam" id="PF13359">
    <property type="entry name" value="DDE_Tnp_4"/>
    <property type="match status" value="1"/>
</dbReference>
<feature type="domain" description="DDE Tnp4" evidence="8">
    <location>
        <begin position="153"/>
        <end position="309"/>
    </location>
</feature>
<evidence type="ECO:0000256" key="1">
    <source>
        <dbReference type="ARBA" id="ARBA00001968"/>
    </source>
</evidence>
<keyword evidence="4" id="KW-0540">Nuclease</keyword>
<sequence length="367" mass="42520">MQRLRNMIEDSDSDEEYIPRRPRWIRERNNYFDNYDDRDFAIRFRLSKEATLCLLSKIEHHLEYSSNRNFSISPVNQLLATLRYYATNWTQTSIGDYCGLSTPTANKIVHRVSAAIAALHTEYIKFPESTQEIRHEQDKFYQIARFPRVVGAMDCTHIRLTFVPLRLEVGGEQAETFRNRKGYYSINVQTICNANLEITDIVARWPGSTHDSTIFNNSVRKAHFETGHYGNALLLVDRGYAAKNYTMTPLENPRTPAEQLYNESQIRTRNAIERTYGVWKRRFPVLALGMRVKLEKALTIIIATAVLHNMLRRQGEQLPPDDPEVLLPAPWDELLQLGQMQSLESAQHSTGQLARNSLISNYFYSLL</sequence>